<dbReference type="Gene3D" id="2.170.120.40">
    <property type="entry name" value="YbbR-like domain"/>
    <property type="match status" value="1"/>
</dbReference>
<accession>A0A9X3H8W6</accession>
<dbReference type="Proteomes" id="UP001141458">
    <property type="component" value="Unassembled WGS sequence"/>
</dbReference>
<gene>
    <name evidence="2" type="ORF">NND69_00800</name>
</gene>
<feature type="transmembrane region" description="Helical" evidence="1">
    <location>
        <begin position="21"/>
        <end position="42"/>
    </location>
</feature>
<dbReference type="PANTHER" id="PTHR37804">
    <property type="entry name" value="CDAA REGULATORY PROTEIN CDAR"/>
    <property type="match status" value="1"/>
</dbReference>
<protein>
    <submittedName>
        <fullName evidence="2">CdaR family protein</fullName>
    </submittedName>
</protein>
<dbReference type="EMBL" id="JANDZV010000001">
    <property type="protein sequence ID" value="MCZ7406910.1"/>
    <property type="molecule type" value="Genomic_DNA"/>
</dbReference>
<reference evidence="2" key="1">
    <citation type="submission" date="2022-07" db="EMBL/GenBank/DDBJ databases">
        <title>Parvimonas micra travels from the subgingival sulcus of the human oral cavity to the colorectal adenocarcinoma.</title>
        <authorList>
            <person name="Conde-Perez K."/>
            <person name="Buetas E."/>
            <person name="Aja-Macaya P."/>
            <person name="Martin-De Arribas E."/>
            <person name="Iglesias-Corras I."/>
            <person name="Trigo-Tasende N."/>
            <person name="Nasser-Ali M."/>
            <person name="Estevez L.S."/>
            <person name="Rumbo-Feal S."/>
            <person name="Otero-Alen B."/>
            <person name="Noguera J.F."/>
            <person name="Concha A."/>
            <person name="Pardinas-Lopez S."/>
            <person name="Carda-Dieguez M."/>
            <person name="Gomez-Randulfe I."/>
            <person name="Martinez-Lago N."/>
            <person name="Ladra S."/>
            <person name="Aparicio L.A."/>
            <person name="Bou G."/>
            <person name="Mira A."/>
            <person name="Vallejo J.A."/>
            <person name="Poza M."/>
        </authorList>
    </citation>
    <scope>NUCLEOTIDE SEQUENCE</scope>
    <source>
        <strain evidence="2">PM79KC-AC-4</strain>
    </source>
</reference>
<evidence type="ECO:0000256" key="1">
    <source>
        <dbReference type="SAM" id="Phobius"/>
    </source>
</evidence>
<sequence length="414" mass="46028">MIKLLKKINIKSIIELVKKDFKLKLISLSVGIVMWFLVIGGVNPVVTRQFTDVPVSFKNQSVLESRKLIRVSPENPTVTVTITGKRSDVYSVNKSDIVAEVNLQNGITSGAHRLSINYKVPYNVQFKSASDNDLLVTLDEEISKTYKVEVETIGQIKNKNQVVAKKEPADSEVVVKGPVSYVNKVKRVRCVVDVTNKDGDEVVQSKIVPVDELNKEVKKVSLSKTDTNVSIGFKNFKEVPIKLVEINSPPSDVRILKKDIVPNIISIVGNLTSLEQISQINTKPFDLSQIKESGSYNLNLELPSDVTLVNNDLKVVINIDVDKKIEKTLEIDTSNIEIENESGKDILLKGLQDKVKVTVRGYESDLAKLNADDIRLYISVKKEDVGKNVQIKAKNIENIEIAKISNDIVQAIGK</sequence>
<name>A0A9X3H8W6_9FIRM</name>
<keyword evidence="1" id="KW-0472">Membrane</keyword>
<dbReference type="Gene3D" id="2.170.120.30">
    <property type="match status" value="2"/>
</dbReference>
<proteinExistence type="predicted"/>
<keyword evidence="1" id="KW-0812">Transmembrane</keyword>
<dbReference type="PANTHER" id="PTHR37804:SF1">
    <property type="entry name" value="CDAA REGULATORY PROTEIN CDAR"/>
    <property type="match status" value="1"/>
</dbReference>
<dbReference type="InterPro" id="IPR053154">
    <property type="entry name" value="c-di-AMP_regulator"/>
</dbReference>
<dbReference type="RefSeq" id="WP_269720333.1">
    <property type="nucleotide sequence ID" value="NZ_CP101408.1"/>
</dbReference>
<evidence type="ECO:0000313" key="3">
    <source>
        <dbReference type="Proteomes" id="UP001141458"/>
    </source>
</evidence>
<dbReference type="AlphaFoldDB" id="A0A9X3H8W6"/>
<organism evidence="2 3">
    <name type="scientific">Parvimonas micra</name>
    <dbReference type="NCBI Taxonomy" id="33033"/>
    <lineage>
        <taxon>Bacteria</taxon>
        <taxon>Bacillati</taxon>
        <taxon>Bacillota</taxon>
        <taxon>Tissierellia</taxon>
        <taxon>Tissierellales</taxon>
        <taxon>Peptoniphilaceae</taxon>
        <taxon>Parvimonas</taxon>
    </lineage>
</organism>
<dbReference type="Pfam" id="PF07949">
    <property type="entry name" value="YbbR"/>
    <property type="match status" value="2"/>
</dbReference>
<evidence type="ECO:0000313" key="2">
    <source>
        <dbReference type="EMBL" id="MCZ7406910.1"/>
    </source>
</evidence>
<keyword evidence="1" id="KW-1133">Transmembrane helix</keyword>
<dbReference type="InterPro" id="IPR012505">
    <property type="entry name" value="YbbR"/>
</dbReference>
<comment type="caution">
    <text evidence="2">The sequence shown here is derived from an EMBL/GenBank/DDBJ whole genome shotgun (WGS) entry which is preliminary data.</text>
</comment>